<evidence type="ECO:0000256" key="2">
    <source>
        <dbReference type="ARBA" id="ARBA00022679"/>
    </source>
</evidence>
<dbReference type="PIRSF" id="PIRSF028177">
    <property type="entry name" value="Polyketide_synth_Omtfrase_TcmP"/>
    <property type="match status" value="1"/>
</dbReference>
<dbReference type="OrthoDB" id="9800233at2"/>
<dbReference type="Proteomes" id="UP000218418">
    <property type="component" value="Chromosome"/>
</dbReference>
<keyword evidence="2" id="KW-0808">Transferase</keyword>
<dbReference type="AlphaFoldDB" id="A0A1Z4LKB8"/>
<sequence length="286" mass="33091">MAIQKESTEKLQGVPETLMITLYGRYTEQSYPDCILKDEKAVEITKKIDYNFSKYALGWSSQLATVIRAKTIDDLLIKFLATNSQATVINLGGGLCTRFFRIDNGEINWYEVDFPEVIELKEKLLKQSNRYHLIASSILETTWIEQINPDVNQPLFLIMEGVSMYLSEEENKALFTQIQTMLAPKFAPITMVFDVLSKQAAAKTKRHDTVSKTSAKFKWGIDNSQELETWDLGITLKDEIYYLPEFANYPQRMKPFWLKYISFILMPIFRKNAHILQVEINLGSRK</sequence>
<dbReference type="EMBL" id="AP018227">
    <property type="protein sequence ID" value="BAY81677.1"/>
    <property type="molecule type" value="Genomic_DNA"/>
</dbReference>
<protein>
    <submittedName>
        <fullName evidence="3">Tetracenomycin C synthesis protein</fullName>
    </submittedName>
</protein>
<dbReference type="GO" id="GO:0008168">
    <property type="term" value="F:methyltransferase activity"/>
    <property type="evidence" value="ECO:0007669"/>
    <property type="project" value="UniProtKB-KW"/>
</dbReference>
<accession>A0A1Z4LKB8</accession>
<evidence type="ECO:0000313" key="4">
    <source>
        <dbReference type="Proteomes" id="UP000218418"/>
    </source>
</evidence>
<dbReference type="Gene3D" id="3.40.50.150">
    <property type="entry name" value="Vaccinia Virus protein VP39"/>
    <property type="match status" value="1"/>
</dbReference>
<evidence type="ECO:0000313" key="3">
    <source>
        <dbReference type="EMBL" id="BAY81677.1"/>
    </source>
</evidence>
<dbReference type="InterPro" id="IPR029063">
    <property type="entry name" value="SAM-dependent_MTases_sf"/>
</dbReference>
<dbReference type="InterPro" id="IPR016874">
    <property type="entry name" value="TcmP-like"/>
</dbReference>
<reference evidence="3 4" key="1">
    <citation type="submission" date="2017-06" db="EMBL/GenBank/DDBJ databases">
        <title>Genome sequencing of cyanobaciteial culture collection at National Institute for Environmental Studies (NIES).</title>
        <authorList>
            <person name="Hirose Y."/>
            <person name="Shimura Y."/>
            <person name="Fujisawa T."/>
            <person name="Nakamura Y."/>
            <person name="Kawachi M."/>
        </authorList>
    </citation>
    <scope>NUCLEOTIDE SEQUENCE [LARGE SCALE GENOMIC DNA]</scope>
    <source>
        <strain evidence="3 4">NIES-267</strain>
    </source>
</reference>
<proteinExistence type="predicted"/>
<organism evidence="3 4">
    <name type="scientific">Calothrix parasitica NIES-267</name>
    <dbReference type="NCBI Taxonomy" id="1973488"/>
    <lineage>
        <taxon>Bacteria</taxon>
        <taxon>Bacillati</taxon>
        <taxon>Cyanobacteriota</taxon>
        <taxon>Cyanophyceae</taxon>
        <taxon>Nostocales</taxon>
        <taxon>Calotrichaceae</taxon>
        <taxon>Calothrix</taxon>
    </lineage>
</organism>
<dbReference type="SUPFAM" id="SSF53335">
    <property type="entry name" value="S-adenosyl-L-methionine-dependent methyltransferases"/>
    <property type="match status" value="1"/>
</dbReference>
<dbReference type="GO" id="GO:0032259">
    <property type="term" value="P:methylation"/>
    <property type="evidence" value="ECO:0007669"/>
    <property type="project" value="UniProtKB-KW"/>
</dbReference>
<keyword evidence="1" id="KW-0489">Methyltransferase</keyword>
<name>A0A1Z4LKB8_9CYAN</name>
<keyword evidence="4" id="KW-1185">Reference proteome</keyword>
<evidence type="ECO:0000256" key="1">
    <source>
        <dbReference type="ARBA" id="ARBA00022603"/>
    </source>
</evidence>
<dbReference type="PANTHER" id="PTHR43619:SF2">
    <property type="entry name" value="S-ADENOSYL-L-METHIONINE-DEPENDENT METHYLTRANSFERASES SUPERFAMILY PROTEIN"/>
    <property type="match status" value="1"/>
</dbReference>
<dbReference type="PANTHER" id="PTHR43619">
    <property type="entry name" value="S-ADENOSYL-L-METHIONINE-DEPENDENT METHYLTRANSFERASE YKTD-RELATED"/>
    <property type="match status" value="1"/>
</dbReference>
<dbReference type="InterPro" id="IPR007213">
    <property type="entry name" value="Ppm1/Ppm2/Tcmp"/>
</dbReference>
<dbReference type="Pfam" id="PF04072">
    <property type="entry name" value="LCM"/>
    <property type="match status" value="1"/>
</dbReference>
<gene>
    <name evidence="3" type="ORF">NIES267_11540</name>
</gene>